<name>A0ABV3RK41_9RHOB</name>
<evidence type="ECO:0000313" key="1">
    <source>
        <dbReference type="EMBL" id="MEW9919358.1"/>
    </source>
</evidence>
<organism evidence="1 2">
    <name type="scientific">Sulfitobacter sediminis</name>
    <dbReference type="NCBI Taxonomy" id="3234186"/>
    <lineage>
        <taxon>Bacteria</taxon>
        <taxon>Pseudomonadati</taxon>
        <taxon>Pseudomonadota</taxon>
        <taxon>Alphaproteobacteria</taxon>
        <taxon>Rhodobacterales</taxon>
        <taxon>Roseobacteraceae</taxon>
        <taxon>Sulfitobacter</taxon>
    </lineage>
</organism>
<dbReference type="RefSeq" id="WP_367877062.1">
    <property type="nucleotide sequence ID" value="NZ_JBFNXX010000004.1"/>
</dbReference>
<sequence>MLPIAAFVNNVRFREKLPFAFATSDVTPADELNNRLTWPPIDDEDFAHAIEPNHAGGAKTAEQTAELAIEAVHRLQGTHG</sequence>
<protein>
    <submittedName>
        <fullName evidence="1">Uncharacterized protein</fullName>
    </submittedName>
</protein>
<reference evidence="1 2" key="1">
    <citation type="submission" date="2024-07" db="EMBL/GenBank/DDBJ databases">
        <title>Marimonas sp.nov., isolated from tidal-flat sediment.</title>
        <authorList>
            <person name="Jayan J.N."/>
            <person name="Lee S.S."/>
        </authorList>
    </citation>
    <scope>NUCLEOTIDE SEQUENCE [LARGE SCALE GENOMIC DNA]</scope>
    <source>
        <strain evidence="1 2">MJW-29</strain>
    </source>
</reference>
<evidence type="ECO:0000313" key="2">
    <source>
        <dbReference type="Proteomes" id="UP001556098"/>
    </source>
</evidence>
<comment type="caution">
    <text evidence="1">The sequence shown here is derived from an EMBL/GenBank/DDBJ whole genome shotgun (WGS) entry which is preliminary data.</text>
</comment>
<accession>A0ABV3RK41</accession>
<proteinExistence type="predicted"/>
<keyword evidence="2" id="KW-1185">Reference proteome</keyword>
<dbReference type="EMBL" id="JBFNXX010000004">
    <property type="protein sequence ID" value="MEW9919358.1"/>
    <property type="molecule type" value="Genomic_DNA"/>
</dbReference>
<gene>
    <name evidence="1" type="ORF">AB2B41_07070</name>
</gene>
<dbReference type="Proteomes" id="UP001556098">
    <property type="component" value="Unassembled WGS sequence"/>
</dbReference>